<evidence type="ECO:0000256" key="2">
    <source>
        <dbReference type="ARBA" id="ARBA00022679"/>
    </source>
</evidence>
<evidence type="ECO:0000256" key="1">
    <source>
        <dbReference type="ARBA" id="ARBA00022603"/>
    </source>
</evidence>
<dbReference type="PANTHER" id="PTHR43464:SF19">
    <property type="entry name" value="UBIQUINONE BIOSYNTHESIS O-METHYLTRANSFERASE, MITOCHONDRIAL"/>
    <property type="match status" value="1"/>
</dbReference>
<keyword evidence="6" id="KW-1185">Reference proteome</keyword>
<evidence type="ECO:0000256" key="3">
    <source>
        <dbReference type="ARBA" id="ARBA00022691"/>
    </source>
</evidence>
<comment type="caution">
    <text evidence="5">The sequence shown here is derived from an EMBL/GenBank/DDBJ whole genome shotgun (WGS) entry which is preliminary data.</text>
</comment>
<dbReference type="Proteomes" id="UP000198615">
    <property type="component" value="Unassembled WGS sequence"/>
</dbReference>
<reference evidence="5 6" key="1">
    <citation type="submission" date="2016-10" db="EMBL/GenBank/DDBJ databases">
        <authorList>
            <person name="Varghese N."/>
            <person name="Submissions S."/>
        </authorList>
    </citation>
    <scope>NUCLEOTIDE SEQUENCE [LARGE SCALE GENOMIC DNA]</scope>
    <source>
        <strain evidence="5 6">DSM 18839</strain>
    </source>
</reference>
<dbReference type="PANTHER" id="PTHR43464">
    <property type="entry name" value="METHYLTRANSFERASE"/>
    <property type="match status" value="1"/>
</dbReference>
<keyword evidence="3" id="KW-0949">S-adenosyl-L-methionine</keyword>
<evidence type="ECO:0000259" key="4">
    <source>
        <dbReference type="Pfam" id="PF08241"/>
    </source>
</evidence>
<dbReference type="RefSeq" id="WP_093153942.1">
    <property type="nucleotide sequence ID" value="NZ_FNBW01000018.1"/>
</dbReference>
<dbReference type="InterPro" id="IPR029063">
    <property type="entry name" value="SAM-dependent_MTases_sf"/>
</dbReference>
<evidence type="ECO:0000313" key="5">
    <source>
        <dbReference type="EMBL" id="SDG45583.1"/>
    </source>
</evidence>
<dbReference type="Gene3D" id="3.40.50.150">
    <property type="entry name" value="Vaccinia Virus protein VP39"/>
    <property type="match status" value="1"/>
</dbReference>
<dbReference type="CDD" id="cd02440">
    <property type="entry name" value="AdoMet_MTases"/>
    <property type="match status" value="1"/>
</dbReference>
<protein>
    <submittedName>
        <fullName evidence="5">Methyltransferase domain-containing protein</fullName>
    </submittedName>
</protein>
<gene>
    <name evidence="5" type="ORF">SAMN05660686_04457</name>
</gene>
<keyword evidence="2 5" id="KW-0808">Transferase</keyword>
<dbReference type="OrthoDB" id="7171187at2"/>
<dbReference type="GO" id="GO:0032259">
    <property type="term" value="P:methylation"/>
    <property type="evidence" value="ECO:0007669"/>
    <property type="project" value="UniProtKB-KW"/>
</dbReference>
<feature type="domain" description="Methyltransferase type 11" evidence="4">
    <location>
        <begin position="45"/>
        <end position="136"/>
    </location>
</feature>
<dbReference type="Pfam" id="PF08241">
    <property type="entry name" value="Methyltransf_11"/>
    <property type="match status" value="1"/>
</dbReference>
<accession>A0A8G2BLU3</accession>
<dbReference type="AlphaFoldDB" id="A0A8G2BLU3"/>
<dbReference type="GO" id="GO:0010420">
    <property type="term" value="F:polyprenyldihydroxybenzoate methyltransferase activity"/>
    <property type="evidence" value="ECO:0007669"/>
    <property type="project" value="TreeGrafter"/>
</dbReference>
<organism evidence="5 6">
    <name type="scientific">Thalassobaculum litoreum DSM 18839</name>
    <dbReference type="NCBI Taxonomy" id="1123362"/>
    <lineage>
        <taxon>Bacteria</taxon>
        <taxon>Pseudomonadati</taxon>
        <taxon>Pseudomonadota</taxon>
        <taxon>Alphaproteobacteria</taxon>
        <taxon>Rhodospirillales</taxon>
        <taxon>Thalassobaculaceae</taxon>
        <taxon>Thalassobaculum</taxon>
    </lineage>
</organism>
<keyword evidence="1 5" id="KW-0489">Methyltransferase</keyword>
<dbReference type="EMBL" id="FNBW01000018">
    <property type="protein sequence ID" value="SDG45583.1"/>
    <property type="molecule type" value="Genomic_DNA"/>
</dbReference>
<proteinExistence type="predicted"/>
<dbReference type="InterPro" id="IPR013216">
    <property type="entry name" value="Methyltransf_11"/>
</dbReference>
<name>A0A8G2BLU3_9PROT</name>
<sequence length="236" mass="26285">MSEGWVESADAWIAEQGESGDLSRRFVLDARMLDRVAGIAPANALDVGCGEGRFCRILRARGIATVGIDPTRPLLDRARALDPDGDYRDGVAEALPVPDAAFDLVVSYLTLIDIPDIDLALAEMTRVLRPGGALLIANLNGFATALVDGRWKADTDGIPRFRIDNYLEERTDWAEWKGIRVRNRHRPLSRYMSALLHNGLILRHFDEPAPTGGTPDWADRNTRVPFFHVMEWRKPG</sequence>
<evidence type="ECO:0000313" key="6">
    <source>
        <dbReference type="Proteomes" id="UP000198615"/>
    </source>
</evidence>
<dbReference type="SUPFAM" id="SSF53335">
    <property type="entry name" value="S-adenosyl-L-methionine-dependent methyltransferases"/>
    <property type="match status" value="1"/>
</dbReference>